<dbReference type="Proteomes" id="UP000224854">
    <property type="component" value="Unassembled WGS sequence"/>
</dbReference>
<keyword evidence="4" id="KW-1185">Reference proteome</keyword>
<dbReference type="InterPro" id="IPR005645">
    <property type="entry name" value="FSH-like_dom"/>
</dbReference>
<evidence type="ECO:0000313" key="3">
    <source>
        <dbReference type="EMBL" id="PHH81566.1"/>
    </source>
</evidence>
<evidence type="ECO:0000256" key="1">
    <source>
        <dbReference type="ARBA" id="ARBA00022801"/>
    </source>
</evidence>
<dbReference type="GO" id="GO:0019748">
    <property type="term" value="P:secondary metabolic process"/>
    <property type="evidence" value="ECO:0007669"/>
    <property type="project" value="TreeGrafter"/>
</dbReference>
<dbReference type="Pfam" id="PF03959">
    <property type="entry name" value="FSH1"/>
    <property type="match status" value="1"/>
</dbReference>
<dbReference type="GO" id="GO:0005634">
    <property type="term" value="C:nucleus"/>
    <property type="evidence" value="ECO:0007669"/>
    <property type="project" value="TreeGrafter"/>
</dbReference>
<dbReference type="GO" id="GO:0005737">
    <property type="term" value="C:cytoplasm"/>
    <property type="evidence" value="ECO:0007669"/>
    <property type="project" value="TreeGrafter"/>
</dbReference>
<dbReference type="InterPro" id="IPR050593">
    <property type="entry name" value="LovG"/>
</dbReference>
<feature type="domain" description="Serine hydrolase" evidence="2">
    <location>
        <begin position="2"/>
        <end position="232"/>
    </location>
</feature>
<dbReference type="GO" id="GO:0016787">
    <property type="term" value="F:hydrolase activity"/>
    <property type="evidence" value="ECO:0007669"/>
    <property type="project" value="UniProtKB-KW"/>
</dbReference>
<gene>
    <name evidence="3" type="ORF">CDD82_452</name>
</gene>
<dbReference type="EMBL" id="NJEU01000110">
    <property type="protein sequence ID" value="PHH81566.1"/>
    <property type="molecule type" value="Genomic_DNA"/>
</dbReference>
<protein>
    <recommendedName>
        <fullName evidence="2">Serine hydrolase domain-containing protein</fullName>
    </recommendedName>
</protein>
<dbReference type="SUPFAM" id="SSF53474">
    <property type="entry name" value="alpha/beta-Hydrolases"/>
    <property type="match status" value="1"/>
</dbReference>
<dbReference type="PANTHER" id="PTHR48070:SF4">
    <property type="entry name" value="ESTERASE ALNB"/>
    <property type="match status" value="1"/>
</dbReference>
<sequence>MKFLCLHGSYGSANNFETQLVPFFNEMEKSTPGRFRCINGFQATKAPPGFEDYFGAPPLFKFFERDGAIAVNKFVEELRNFPPGISPEDCLRIFINKQDEPYDLEGFRKTMSQLHKIIAEDPDIEGILGYSEGAMVAATLILEERRKWEEFRVPRRIKCAIFFAGWPPVRVTGNVVEYLLADECEDVIDIPTCHVVGCKDPYINGSMALYDICDQDQAVLFDHGKGHTLPREPLVIKELATAVNSSIHMSRAFTADWNSS</sequence>
<comment type="caution">
    <text evidence="3">The sequence shown here is derived from an EMBL/GenBank/DDBJ whole genome shotgun (WGS) entry which is preliminary data.</text>
</comment>
<dbReference type="AlphaFoldDB" id="A0A2C5ZNH6"/>
<dbReference type="Gene3D" id="3.40.50.1820">
    <property type="entry name" value="alpha/beta hydrolase"/>
    <property type="match status" value="1"/>
</dbReference>
<reference evidence="3 4" key="1">
    <citation type="submission" date="2017-06" db="EMBL/GenBank/DDBJ databases">
        <title>Ant-infecting Ophiocordyceps genomes reveal a high diversity of potential behavioral manipulation genes and a possible major role for enterotoxins.</title>
        <authorList>
            <person name="De Bekker C."/>
            <person name="Evans H.C."/>
            <person name="Brachmann A."/>
            <person name="Hughes D.P."/>
        </authorList>
    </citation>
    <scope>NUCLEOTIDE SEQUENCE [LARGE SCALE GENOMIC DNA]</scope>
    <source>
        <strain evidence="3 4">1348a</strain>
    </source>
</reference>
<dbReference type="InterPro" id="IPR029058">
    <property type="entry name" value="AB_hydrolase_fold"/>
</dbReference>
<evidence type="ECO:0000313" key="4">
    <source>
        <dbReference type="Proteomes" id="UP000224854"/>
    </source>
</evidence>
<dbReference type="OrthoDB" id="414698at2759"/>
<dbReference type="PANTHER" id="PTHR48070">
    <property type="entry name" value="ESTERASE OVCA2"/>
    <property type="match status" value="1"/>
</dbReference>
<keyword evidence="1" id="KW-0378">Hydrolase</keyword>
<accession>A0A2C5ZNH6</accession>
<evidence type="ECO:0000259" key="2">
    <source>
        <dbReference type="Pfam" id="PF03959"/>
    </source>
</evidence>
<organism evidence="3 4">
    <name type="scientific">Ophiocordyceps australis</name>
    <dbReference type="NCBI Taxonomy" id="1399860"/>
    <lineage>
        <taxon>Eukaryota</taxon>
        <taxon>Fungi</taxon>
        <taxon>Dikarya</taxon>
        <taxon>Ascomycota</taxon>
        <taxon>Pezizomycotina</taxon>
        <taxon>Sordariomycetes</taxon>
        <taxon>Hypocreomycetidae</taxon>
        <taxon>Hypocreales</taxon>
        <taxon>Ophiocordycipitaceae</taxon>
        <taxon>Ophiocordyceps</taxon>
    </lineage>
</organism>
<proteinExistence type="predicted"/>
<name>A0A2C5ZNH6_9HYPO</name>